<sequence>MSLSTLTLILHLYREQRFPNSTKSFNNVCDGNMELKMNNEREEEEEATTSMEEKTILYGYNNDPKNPEETETLLSLNQSKSTTKRYKGVWRKNGRWIARIRNPLTNSRLFLGRFHSSEAALDAYFSKKREFESQLRAAKDSNSVMIDNHGFLLGGFSRLDEDLRICD</sequence>
<accession>A0ACB9BDL0</accession>
<dbReference type="Proteomes" id="UP001055879">
    <property type="component" value="Linkage Group LG06"/>
</dbReference>
<organism evidence="1 2">
    <name type="scientific">Arctium lappa</name>
    <name type="common">Greater burdock</name>
    <name type="synonym">Lappa major</name>
    <dbReference type="NCBI Taxonomy" id="4217"/>
    <lineage>
        <taxon>Eukaryota</taxon>
        <taxon>Viridiplantae</taxon>
        <taxon>Streptophyta</taxon>
        <taxon>Embryophyta</taxon>
        <taxon>Tracheophyta</taxon>
        <taxon>Spermatophyta</taxon>
        <taxon>Magnoliopsida</taxon>
        <taxon>eudicotyledons</taxon>
        <taxon>Gunneridae</taxon>
        <taxon>Pentapetalae</taxon>
        <taxon>asterids</taxon>
        <taxon>campanulids</taxon>
        <taxon>Asterales</taxon>
        <taxon>Asteraceae</taxon>
        <taxon>Carduoideae</taxon>
        <taxon>Cardueae</taxon>
        <taxon>Arctiinae</taxon>
        <taxon>Arctium</taxon>
    </lineage>
</organism>
<reference evidence="2" key="1">
    <citation type="journal article" date="2022" name="Mol. Ecol. Resour.">
        <title>The genomes of chicory, endive, great burdock and yacon provide insights into Asteraceae palaeo-polyploidization history and plant inulin production.</title>
        <authorList>
            <person name="Fan W."/>
            <person name="Wang S."/>
            <person name="Wang H."/>
            <person name="Wang A."/>
            <person name="Jiang F."/>
            <person name="Liu H."/>
            <person name="Zhao H."/>
            <person name="Xu D."/>
            <person name="Zhang Y."/>
        </authorList>
    </citation>
    <scope>NUCLEOTIDE SEQUENCE [LARGE SCALE GENOMIC DNA]</scope>
    <source>
        <strain evidence="2">cv. Niubang</strain>
    </source>
</reference>
<evidence type="ECO:0000313" key="1">
    <source>
        <dbReference type="EMBL" id="KAI3720038.1"/>
    </source>
</evidence>
<comment type="caution">
    <text evidence="1">The sequence shown here is derived from an EMBL/GenBank/DDBJ whole genome shotgun (WGS) entry which is preliminary data.</text>
</comment>
<gene>
    <name evidence="1" type="ORF">L6452_20945</name>
</gene>
<keyword evidence="2" id="KW-1185">Reference proteome</keyword>
<proteinExistence type="predicted"/>
<evidence type="ECO:0000313" key="2">
    <source>
        <dbReference type="Proteomes" id="UP001055879"/>
    </source>
</evidence>
<reference evidence="1 2" key="2">
    <citation type="journal article" date="2022" name="Mol. Ecol. Resour.">
        <title>The genomes of chicory, endive, great burdock and yacon provide insights into Asteraceae paleo-polyploidization history and plant inulin production.</title>
        <authorList>
            <person name="Fan W."/>
            <person name="Wang S."/>
            <person name="Wang H."/>
            <person name="Wang A."/>
            <person name="Jiang F."/>
            <person name="Liu H."/>
            <person name="Zhao H."/>
            <person name="Xu D."/>
            <person name="Zhang Y."/>
        </authorList>
    </citation>
    <scope>NUCLEOTIDE SEQUENCE [LARGE SCALE GENOMIC DNA]</scope>
    <source>
        <strain evidence="2">cv. Niubang</strain>
    </source>
</reference>
<protein>
    <submittedName>
        <fullName evidence="1">Uncharacterized protein</fullName>
    </submittedName>
</protein>
<dbReference type="EMBL" id="CM042052">
    <property type="protein sequence ID" value="KAI3720038.1"/>
    <property type="molecule type" value="Genomic_DNA"/>
</dbReference>
<name>A0ACB9BDL0_ARCLA</name>